<protein>
    <submittedName>
        <fullName evidence="1">Uncharacterized protein</fullName>
    </submittedName>
</protein>
<reference evidence="1" key="1">
    <citation type="journal article" date="2021" name="PeerJ">
        <title>Extensive microbial diversity within the chicken gut microbiome revealed by metagenomics and culture.</title>
        <authorList>
            <person name="Gilroy R."/>
            <person name="Ravi A."/>
            <person name="Getino M."/>
            <person name="Pursley I."/>
            <person name="Horton D.L."/>
            <person name="Alikhan N.F."/>
            <person name="Baker D."/>
            <person name="Gharbi K."/>
            <person name="Hall N."/>
            <person name="Watson M."/>
            <person name="Adriaenssens E.M."/>
            <person name="Foster-Nyarko E."/>
            <person name="Jarju S."/>
            <person name="Secka A."/>
            <person name="Antonio M."/>
            <person name="Oren A."/>
            <person name="Chaudhuri R.R."/>
            <person name="La Ragione R."/>
            <person name="Hildebrand F."/>
            <person name="Pallen M.J."/>
        </authorList>
    </citation>
    <scope>NUCLEOTIDE SEQUENCE</scope>
    <source>
        <strain evidence="1">CHK171-7178</strain>
    </source>
</reference>
<organism evidence="1 2">
    <name type="scientific">Sporosarcina psychrophila</name>
    <name type="common">Bacillus psychrophilus</name>
    <dbReference type="NCBI Taxonomy" id="1476"/>
    <lineage>
        <taxon>Bacteria</taxon>
        <taxon>Bacillati</taxon>
        <taxon>Bacillota</taxon>
        <taxon>Bacilli</taxon>
        <taxon>Bacillales</taxon>
        <taxon>Caryophanaceae</taxon>
        <taxon>Sporosarcina</taxon>
    </lineage>
</organism>
<sequence length="204" mass="23318">MRRMGFERPTEHYDERIETIDEQLCALVKQRKEMSNNNPGFPANERISTWAKEYQFDEAFLNVLFGHLFTEDLYGPVVEPKEFLKNIPVLRSFEKDDLFCMVTFVKQYANASVVSLTIDRDASEDIQGEFVQHDFFELSVEDQKGTDYTCRSDGGGGSGGHMAYSYIVSPSLPDDLSMVTFLFKKEKAPFGSKVAPFEFVITVE</sequence>
<dbReference type="AlphaFoldDB" id="A0A921KCS5"/>
<evidence type="ECO:0000313" key="2">
    <source>
        <dbReference type="Proteomes" id="UP000698173"/>
    </source>
</evidence>
<gene>
    <name evidence="1" type="ORF">K8V56_05985</name>
</gene>
<proteinExistence type="predicted"/>
<comment type="caution">
    <text evidence="1">The sequence shown here is derived from an EMBL/GenBank/DDBJ whole genome shotgun (WGS) entry which is preliminary data.</text>
</comment>
<evidence type="ECO:0000313" key="1">
    <source>
        <dbReference type="EMBL" id="HJF31316.1"/>
    </source>
</evidence>
<dbReference type="EMBL" id="DYWT01000100">
    <property type="protein sequence ID" value="HJF31316.1"/>
    <property type="molecule type" value="Genomic_DNA"/>
</dbReference>
<accession>A0A921KCS5</accession>
<name>A0A921KCS5_SPOPS</name>
<dbReference type="Proteomes" id="UP000698173">
    <property type="component" value="Unassembled WGS sequence"/>
</dbReference>
<reference evidence="1" key="2">
    <citation type="submission" date="2021-09" db="EMBL/GenBank/DDBJ databases">
        <authorList>
            <person name="Gilroy R."/>
        </authorList>
    </citation>
    <scope>NUCLEOTIDE SEQUENCE</scope>
    <source>
        <strain evidence="1">CHK171-7178</strain>
    </source>
</reference>